<evidence type="ECO:0000256" key="2">
    <source>
        <dbReference type="ARBA" id="ARBA00022448"/>
    </source>
</evidence>
<sequence length="84" mass="9146">MVEIKNLSLDYGEEHILDDISLSIAEGECVLFTGKSGNGKSSLINSINGLAVRYDNAKTKGEIIIDGKNIKNLELYQISMLVST</sequence>
<evidence type="ECO:0000313" key="4">
    <source>
        <dbReference type="EMBL" id="MTV91095.1"/>
    </source>
</evidence>
<keyword evidence="2" id="KW-0813">Transport</keyword>
<dbReference type="AlphaFoldDB" id="A0A6G2DMW9"/>
<comment type="similarity">
    <text evidence="1">Belongs to the ABC transporter superfamily.</text>
</comment>
<proteinExistence type="inferred from homology"/>
<name>A0A6G2DMW9_STREE</name>
<feature type="non-terminal residue" evidence="4">
    <location>
        <position position="84"/>
    </location>
</feature>
<dbReference type="InterPro" id="IPR027417">
    <property type="entry name" value="P-loop_NTPase"/>
</dbReference>
<dbReference type="Proteomes" id="UP000476212">
    <property type="component" value="Unassembled WGS sequence"/>
</dbReference>
<dbReference type="PANTHER" id="PTHR43166:SF4">
    <property type="entry name" value="PHOSPHONATES IMPORT ATP-BINDING PROTEIN PHNC"/>
    <property type="match status" value="1"/>
</dbReference>
<dbReference type="InterPro" id="IPR050086">
    <property type="entry name" value="MetN_ABC_transporter-like"/>
</dbReference>
<reference evidence="4 5" key="1">
    <citation type="submission" date="2019-11" db="EMBL/GenBank/DDBJ databases">
        <title>Growth characteristics of pneumococcus vary with the chemical composition of the capsule and with environmental conditions.</title>
        <authorList>
            <person name="Tothpal A."/>
            <person name="Desobry K."/>
            <person name="Joshi S."/>
            <person name="Wyllie A.L."/>
            <person name="Weinberger D.M."/>
        </authorList>
    </citation>
    <scope>NUCLEOTIDE SEQUENCE [LARGE SCALE GENOMIC DNA]</scope>
    <source>
        <strain evidence="5">pnumococcus15C</strain>
    </source>
</reference>
<dbReference type="RefSeq" id="WP_155473900.1">
    <property type="nucleotide sequence ID" value="NZ_WNIB01000170.1"/>
</dbReference>
<evidence type="ECO:0000313" key="5">
    <source>
        <dbReference type="Proteomes" id="UP000476212"/>
    </source>
</evidence>
<dbReference type="PANTHER" id="PTHR43166">
    <property type="entry name" value="AMINO ACID IMPORT ATP-BINDING PROTEIN"/>
    <property type="match status" value="1"/>
</dbReference>
<feature type="domain" description="ABC transporter" evidence="3">
    <location>
        <begin position="17"/>
        <end position="72"/>
    </location>
</feature>
<dbReference type="GO" id="GO:0005524">
    <property type="term" value="F:ATP binding"/>
    <property type="evidence" value="ECO:0007669"/>
    <property type="project" value="UniProtKB-KW"/>
</dbReference>
<accession>A0A6G2DMW9</accession>
<dbReference type="EMBL" id="WNIB01000170">
    <property type="protein sequence ID" value="MTV91095.1"/>
    <property type="molecule type" value="Genomic_DNA"/>
</dbReference>
<dbReference type="Pfam" id="PF00005">
    <property type="entry name" value="ABC_tran"/>
    <property type="match status" value="1"/>
</dbReference>
<gene>
    <name evidence="4" type="ORF">GM544_11710</name>
</gene>
<evidence type="ECO:0000259" key="3">
    <source>
        <dbReference type="Pfam" id="PF00005"/>
    </source>
</evidence>
<dbReference type="InterPro" id="IPR003439">
    <property type="entry name" value="ABC_transporter-like_ATP-bd"/>
</dbReference>
<comment type="caution">
    <text evidence="4">The sequence shown here is derived from an EMBL/GenBank/DDBJ whole genome shotgun (WGS) entry which is preliminary data.</text>
</comment>
<dbReference type="Gene3D" id="3.40.50.300">
    <property type="entry name" value="P-loop containing nucleotide triphosphate hydrolases"/>
    <property type="match status" value="1"/>
</dbReference>
<keyword evidence="4" id="KW-0547">Nucleotide-binding</keyword>
<organism evidence="4 5">
    <name type="scientific">Streptococcus pneumoniae</name>
    <dbReference type="NCBI Taxonomy" id="1313"/>
    <lineage>
        <taxon>Bacteria</taxon>
        <taxon>Bacillati</taxon>
        <taxon>Bacillota</taxon>
        <taxon>Bacilli</taxon>
        <taxon>Lactobacillales</taxon>
        <taxon>Streptococcaceae</taxon>
        <taxon>Streptococcus</taxon>
    </lineage>
</organism>
<dbReference type="GO" id="GO:0016887">
    <property type="term" value="F:ATP hydrolysis activity"/>
    <property type="evidence" value="ECO:0007669"/>
    <property type="project" value="InterPro"/>
</dbReference>
<protein>
    <submittedName>
        <fullName evidence="4">ATP-binding cassette domain-containing protein</fullName>
    </submittedName>
</protein>
<dbReference type="SUPFAM" id="SSF52540">
    <property type="entry name" value="P-loop containing nucleoside triphosphate hydrolases"/>
    <property type="match status" value="1"/>
</dbReference>
<evidence type="ECO:0000256" key="1">
    <source>
        <dbReference type="ARBA" id="ARBA00005417"/>
    </source>
</evidence>
<keyword evidence="4" id="KW-0067">ATP-binding</keyword>